<keyword evidence="2" id="KW-1185">Reference proteome</keyword>
<dbReference type="EMBL" id="JACCKB010000061">
    <property type="protein sequence ID" value="NYZ69103.1"/>
    <property type="molecule type" value="Genomic_DNA"/>
</dbReference>
<dbReference type="Proteomes" id="UP000569732">
    <property type="component" value="Unassembled WGS sequence"/>
</dbReference>
<dbReference type="RefSeq" id="WP_180571103.1">
    <property type="nucleotide sequence ID" value="NZ_JACCKB010000061.1"/>
</dbReference>
<proteinExistence type="predicted"/>
<accession>A0A853I712</accession>
<comment type="caution">
    <text evidence="1">The sequence shown here is derived from an EMBL/GenBank/DDBJ whole genome shotgun (WGS) entry which is preliminary data.</text>
</comment>
<gene>
    <name evidence="1" type="ORF">H0A36_24080</name>
</gene>
<sequence>MIISGAIFSLSSGFNNAIDDKRELQNYKHGFLGNSCITGATSNTQPVSENPKTFAGHHSHGFKHDYYFRIHLIPKVINLGNLLSAQTREIEVWNAYLSPQKLSSIAERGTEGLTLKEPETTPTVFASLESRIYSVNISVNGPPVVEASYTFNFAHEQPELAVRGKRIVVWPFSPQASVSETLEWKTNILQAYEGEQRLALRPVPRQGFSYKFLLDNHQFSRAKAISTQWAHRVYGVPVWTNLAFIGPLTAGITEITVDTTVADYRADDVILVWDNDEYYEAVETTEISPGKVGLKLPLSKAYQNAYVMPLRFGRTYSGTKFSRNASDIAEGKVSFSVTENINLAVSSFPKYRDIDVLTDRSVVVGSLDENIIRDVEVIDNTAGTVVVDTKTNYPLHKQKISWHTTDKADLWRVKQWIYSRRGKQKTFWLPSWSQDLTLVEVMAAQSGAFIVRPIGYPLYYGIKDVMLMTKSGEIFYRRVLGGSVNDDGNEVLSIDKALGATVYPADVEMLCFMSLVRFDADRVQISHTQAGNAKISIAVVEVPA</sequence>
<evidence type="ECO:0000313" key="1">
    <source>
        <dbReference type="EMBL" id="NYZ69103.1"/>
    </source>
</evidence>
<evidence type="ECO:0000313" key="2">
    <source>
        <dbReference type="Proteomes" id="UP000569732"/>
    </source>
</evidence>
<reference evidence="1 2" key="1">
    <citation type="submission" date="2020-07" db="EMBL/GenBank/DDBJ databases">
        <title>Endozoicomonas sp. nov., isolated from sediment.</title>
        <authorList>
            <person name="Gu T."/>
        </authorList>
    </citation>
    <scope>NUCLEOTIDE SEQUENCE [LARGE SCALE GENOMIC DNA]</scope>
    <source>
        <strain evidence="1 2">SM1973</strain>
    </source>
</reference>
<organism evidence="1 2">
    <name type="scientific">Spartinivicinus marinus</name>
    <dbReference type="NCBI Taxonomy" id="2994442"/>
    <lineage>
        <taxon>Bacteria</taxon>
        <taxon>Pseudomonadati</taxon>
        <taxon>Pseudomonadota</taxon>
        <taxon>Gammaproteobacteria</taxon>
        <taxon>Oceanospirillales</taxon>
        <taxon>Zooshikellaceae</taxon>
        <taxon>Spartinivicinus</taxon>
    </lineage>
</organism>
<dbReference type="AlphaFoldDB" id="A0A853I712"/>
<protein>
    <submittedName>
        <fullName evidence="1">Uncharacterized protein</fullName>
    </submittedName>
</protein>
<name>A0A853I712_9GAMM</name>